<dbReference type="Pfam" id="PF13090">
    <property type="entry name" value="PP_kinase_C"/>
    <property type="match status" value="1"/>
</dbReference>
<dbReference type="Gene3D" id="3.30.870.10">
    <property type="entry name" value="Endonuclease Chain A"/>
    <property type="match status" value="2"/>
</dbReference>
<protein>
    <recommendedName>
        <fullName evidence="6">ATP-polyphosphate phosphotransferase</fullName>
    </recommendedName>
</protein>
<evidence type="ECO:0008006" key="6">
    <source>
        <dbReference type="Google" id="ProtNLM"/>
    </source>
</evidence>
<sequence length="582" mass="68033">MSLKKEGIYFINENQVKDSQKEFLKDFFLRKISPALVTIILSKNRKYDFTDNKAFLIAKMSFKKQDNIHAIVEIPENISRFVVLPKISNKQYIMLIDDIIRYHLKMIFSYYNYERIDTHMVKITRDAEMDIDDIDLSKSYINKISEYVNKRKYSNPVRLVYDKDISNSTLDFIIKKLKVTSNDSLIPGARYHQRRDYMDFPDLSRQDLIYKKKKPLNILNFHIEANLLTQISKKDFLMYTPYHSFSYLVAFLRQSAIDPNVKSIKITLYRLSKNSNVISSLINAAKNGKKVLVQIELQARFDEENNIRVSEMLKAAGVELIFGVKGLKVHSKICLIERRENNKKKFYGFISTGNFNESTAKVYTDYTLFTANQSILKDVSKVFEFLKVNYKIQKYKHLIVSPHYTSSILFSMINHEIENSKKGKKSGIILKLNSLTSNKFVDKLYEANNSGVKIKLIIRGICCLIPNLKNLSENIEVISVVDKYLEHPRVYIFENGGDKKVYISSADLMTRNLDNRVEVACPIYQKDLKKQILDTIKISLKDNVKSRLINLNKQNEFVENKNKKIRSQWDTYDYFCKINTQV</sequence>
<dbReference type="InterPro" id="IPR041108">
    <property type="entry name" value="PP_kinase_C_1"/>
</dbReference>
<dbReference type="InterPro" id="IPR003414">
    <property type="entry name" value="PP_kinase"/>
</dbReference>
<dbReference type="InterPro" id="IPR036830">
    <property type="entry name" value="PP_kinase_middle_dom_sf"/>
</dbReference>
<dbReference type="PANTHER" id="PTHR30218">
    <property type="entry name" value="POLYPHOSPHATE KINASE"/>
    <property type="match status" value="1"/>
</dbReference>
<dbReference type="Pfam" id="PF02503">
    <property type="entry name" value="PP_kinase"/>
    <property type="match status" value="1"/>
</dbReference>
<dbReference type="SUPFAM" id="SSF143724">
    <property type="entry name" value="PHP14-like"/>
    <property type="match status" value="1"/>
</dbReference>
<reference evidence="5" key="1">
    <citation type="submission" date="2018-05" db="EMBL/GenBank/DDBJ databases">
        <authorList>
            <person name="Lanie J.A."/>
            <person name="Ng W.-L."/>
            <person name="Kazmierczak K.M."/>
            <person name="Andrzejewski T.M."/>
            <person name="Davidsen T.M."/>
            <person name="Wayne K.J."/>
            <person name="Tettelin H."/>
            <person name="Glass J.I."/>
            <person name="Rusch D."/>
            <person name="Podicherti R."/>
            <person name="Tsui H.-C.T."/>
            <person name="Winkler M.E."/>
        </authorList>
    </citation>
    <scope>NUCLEOTIDE SEQUENCE</scope>
</reference>
<dbReference type="PANTHER" id="PTHR30218:SF0">
    <property type="entry name" value="POLYPHOSPHATE KINASE"/>
    <property type="match status" value="1"/>
</dbReference>
<dbReference type="GO" id="GO:0008976">
    <property type="term" value="F:polyphosphate kinase activity"/>
    <property type="evidence" value="ECO:0007669"/>
    <property type="project" value="InterPro"/>
</dbReference>
<feature type="coiled-coil region" evidence="1">
    <location>
        <begin position="541"/>
        <end position="568"/>
    </location>
</feature>
<evidence type="ECO:0000259" key="4">
    <source>
        <dbReference type="Pfam" id="PF17941"/>
    </source>
</evidence>
<dbReference type="InterPro" id="IPR024953">
    <property type="entry name" value="PP_kinase_middle"/>
</dbReference>
<keyword evidence="1" id="KW-0175">Coiled coil</keyword>
<evidence type="ECO:0000313" key="5">
    <source>
        <dbReference type="EMBL" id="SUZ95978.1"/>
    </source>
</evidence>
<gene>
    <name evidence="5" type="ORF">METZ01_LOCUS48832</name>
</gene>
<organism evidence="5">
    <name type="scientific">marine metagenome</name>
    <dbReference type="NCBI Taxonomy" id="408172"/>
    <lineage>
        <taxon>unclassified sequences</taxon>
        <taxon>metagenomes</taxon>
        <taxon>ecological metagenomes</taxon>
    </lineage>
</organism>
<dbReference type="AlphaFoldDB" id="A0A381RY64"/>
<dbReference type="CDD" id="cd09164">
    <property type="entry name" value="PLDc_EcPPK1_C1_like"/>
    <property type="match status" value="1"/>
</dbReference>
<evidence type="ECO:0000256" key="1">
    <source>
        <dbReference type="SAM" id="Coils"/>
    </source>
</evidence>
<dbReference type="NCBIfam" id="NF003917">
    <property type="entry name" value="PRK05443.1-1"/>
    <property type="match status" value="1"/>
</dbReference>
<dbReference type="Pfam" id="PF17941">
    <property type="entry name" value="PP_kinase_C_1"/>
    <property type="match status" value="1"/>
</dbReference>
<proteinExistence type="predicted"/>
<evidence type="ECO:0000259" key="3">
    <source>
        <dbReference type="Pfam" id="PF13090"/>
    </source>
</evidence>
<dbReference type="NCBIfam" id="TIGR03705">
    <property type="entry name" value="poly_P_kin"/>
    <property type="match status" value="1"/>
</dbReference>
<feature type="domain" description="Polyphosphate kinase middle" evidence="2">
    <location>
        <begin position="20"/>
        <end position="200"/>
    </location>
</feature>
<dbReference type="Gene3D" id="3.30.1840.10">
    <property type="entry name" value="Polyphosphate kinase middle domain"/>
    <property type="match status" value="1"/>
</dbReference>
<dbReference type="GO" id="GO:0009358">
    <property type="term" value="C:polyphosphate kinase complex"/>
    <property type="evidence" value="ECO:0007669"/>
    <property type="project" value="InterPro"/>
</dbReference>
<evidence type="ECO:0000259" key="2">
    <source>
        <dbReference type="Pfam" id="PF02503"/>
    </source>
</evidence>
<name>A0A381RY64_9ZZZZ</name>
<dbReference type="GO" id="GO:0006799">
    <property type="term" value="P:polyphosphate biosynthetic process"/>
    <property type="evidence" value="ECO:0007669"/>
    <property type="project" value="InterPro"/>
</dbReference>
<dbReference type="EMBL" id="UINC01002371">
    <property type="protein sequence ID" value="SUZ95978.1"/>
    <property type="molecule type" value="Genomic_DNA"/>
</dbReference>
<dbReference type="SUPFAM" id="SSF56024">
    <property type="entry name" value="Phospholipase D/nuclease"/>
    <property type="match status" value="2"/>
</dbReference>
<accession>A0A381RY64</accession>
<dbReference type="InterPro" id="IPR025200">
    <property type="entry name" value="PPK_C_dom2"/>
</dbReference>
<feature type="domain" description="Polyphosphate kinase C-terminal" evidence="4">
    <location>
        <begin position="227"/>
        <end position="390"/>
    </location>
</feature>
<dbReference type="CDD" id="cd09167">
    <property type="entry name" value="PLDc_EcPPK1_C2_like"/>
    <property type="match status" value="1"/>
</dbReference>
<feature type="domain" description="Polyphosphate kinase C-terminal" evidence="3">
    <location>
        <begin position="398"/>
        <end position="568"/>
    </location>
</feature>